<gene>
    <name evidence="8 10" type="primary">murJ</name>
    <name evidence="10" type="ORF">PRVXH_001283</name>
</gene>
<evidence type="ECO:0000256" key="8">
    <source>
        <dbReference type="HAMAP-Rule" id="MF_02078"/>
    </source>
</evidence>
<dbReference type="HAMAP" id="MF_02078">
    <property type="entry name" value="MurJ_MviN"/>
    <property type="match status" value="1"/>
</dbReference>
<evidence type="ECO:0000256" key="7">
    <source>
        <dbReference type="ARBA" id="ARBA00023136"/>
    </source>
</evidence>
<evidence type="ECO:0000256" key="9">
    <source>
        <dbReference type="PIRNR" id="PIRNR002869"/>
    </source>
</evidence>
<feature type="transmembrane region" description="Helical" evidence="8">
    <location>
        <begin position="340"/>
        <end position="361"/>
    </location>
</feature>
<dbReference type="PANTHER" id="PTHR47019">
    <property type="entry name" value="LIPID II FLIPPASE MURJ"/>
    <property type="match status" value="1"/>
</dbReference>
<keyword evidence="5 8" id="KW-0573">Peptidoglycan synthesis</keyword>
<reference evidence="10" key="2">
    <citation type="submission" date="2024-06" db="EMBL/GenBank/DDBJ databases">
        <authorList>
            <person name="Petrova K.O."/>
            <person name="Toshchakov S.V."/>
            <person name="Boltjanskaja Y.V."/>
            <person name="Kevbrin V.V."/>
        </authorList>
    </citation>
    <scope>NUCLEOTIDE SEQUENCE</scope>
    <source>
        <strain evidence="10">Z-710</strain>
    </source>
</reference>
<sequence length="510" mass="55865">MKKTALLLMIVIIASKVFGFAREITLAHFYGTSQISDAFLISLTIPAVIFSFFGTAIKTTYIPLSSEILKDKKEKEANLFTSNIITTLMIVCTIIVVVVQLFPEAVVTLFARSFEGESMYYAVKFTRITILSIYFTAMIHVLNGYLNLKNSFLAPELIGIPMSLILMLTMLLSSIFSPDLLGYGKIIAVIVQLLVLLPFLVKKGFKYTPTFNLKDPRLQKLAFLTMPVMFGTSINQINKLVDRNLASEIIGGVSALNYAYRLNGFINGIFVISIATVMYPMIARMASDGDLKGLKKTLSESVVGISLLVFPATVGAMIFAEPIIDFLFGRGEFGLEAIKLTSTALFFYSIGMVAFGMREILSRVFFSLQDTKTPMVNASIAVGLNVVLNIILFRFLGIGGLALATSVSAIFCSALLIFSLKKKIGRLGMKNIFISFGKIVFAACLMGVVAKVVFELATRVLSINLSLIISIGVGALVYFGIIFCMKINEVDVLSDALKDKLKGRLNGINF</sequence>
<organism evidence="10">
    <name type="scientific">Proteinivorax hydrogeniformans</name>
    <dbReference type="NCBI Taxonomy" id="1826727"/>
    <lineage>
        <taxon>Bacteria</taxon>
        <taxon>Bacillati</taxon>
        <taxon>Bacillota</taxon>
        <taxon>Clostridia</taxon>
        <taxon>Eubacteriales</taxon>
        <taxon>Proteinivoracaceae</taxon>
        <taxon>Proteinivorax</taxon>
    </lineage>
</organism>
<dbReference type="PANTHER" id="PTHR47019:SF1">
    <property type="entry name" value="LIPID II FLIPPASE MURJ"/>
    <property type="match status" value="1"/>
</dbReference>
<dbReference type="PRINTS" id="PR01806">
    <property type="entry name" value="VIRFACTRMVIN"/>
</dbReference>
<comment type="similarity">
    <text evidence="8 9">Belongs to the MurJ/MviN family.</text>
</comment>
<feature type="transmembrane region" description="Helical" evidence="8">
    <location>
        <begin position="78"/>
        <end position="102"/>
    </location>
</feature>
<keyword evidence="4 8" id="KW-0133">Cell shape</keyword>
<accession>A0AAU8HX06</accession>
<dbReference type="AlphaFoldDB" id="A0AAU8HX06"/>
<feature type="transmembrane region" description="Helical" evidence="8">
    <location>
        <begin position="182"/>
        <end position="201"/>
    </location>
</feature>
<feature type="transmembrane region" description="Helical" evidence="8">
    <location>
        <begin position="432"/>
        <end position="454"/>
    </location>
</feature>
<evidence type="ECO:0000256" key="1">
    <source>
        <dbReference type="ARBA" id="ARBA00004651"/>
    </source>
</evidence>
<comment type="subcellular location">
    <subcellularLocation>
        <location evidence="1 8">Cell membrane</location>
        <topology evidence="1 8">Multi-pass membrane protein</topology>
    </subcellularLocation>
</comment>
<evidence type="ECO:0000256" key="5">
    <source>
        <dbReference type="ARBA" id="ARBA00022984"/>
    </source>
</evidence>
<keyword evidence="7 8" id="KW-0472">Membrane</keyword>
<feature type="transmembrane region" description="Helical" evidence="8">
    <location>
        <begin position="122"/>
        <end position="145"/>
    </location>
</feature>
<dbReference type="CDD" id="cd13123">
    <property type="entry name" value="MATE_MurJ_like"/>
    <property type="match status" value="1"/>
</dbReference>
<evidence type="ECO:0000256" key="4">
    <source>
        <dbReference type="ARBA" id="ARBA00022960"/>
    </source>
</evidence>
<dbReference type="Pfam" id="PF03023">
    <property type="entry name" value="MurJ"/>
    <property type="match status" value="1"/>
</dbReference>
<keyword evidence="8 9" id="KW-0961">Cell wall biogenesis/degradation</keyword>
<feature type="transmembrane region" description="Helical" evidence="8">
    <location>
        <begin position="35"/>
        <end position="57"/>
    </location>
</feature>
<dbReference type="RefSeq" id="WP_353894478.1">
    <property type="nucleotide sequence ID" value="NZ_CP159485.1"/>
</dbReference>
<feature type="transmembrane region" description="Helical" evidence="8">
    <location>
        <begin position="302"/>
        <end position="320"/>
    </location>
</feature>
<dbReference type="GO" id="GO:0071555">
    <property type="term" value="P:cell wall organization"/>
    <property type="evidence" value="ECO:0007669"/>
    <property type="project" value="UniProtKB-UniRule"/>
</dbReference>
<comment type="function">
    <text evidence="8 9">Involved in peptidoglycan biosynthesis. Transports lipid-linked peptidoglycan precursors from the inner to the outer leaflet of the cytoplasmic membrane.</text>
</comment>
<protein>
    <recommendedName>
        <fullName evidence="8">Probable lipid II flippase MurJ</fullName>
    </recommendedName>
</protein>
<dbReference type="GO" id="GO:0015648">
    <property type="term" value="F:lipid-linked peptidoglycan transporter activity"/>
    <property type="evidence" value="ECO:0007669"/>
    <property type="project" value="UniProtKB-UniRule"/>
</dbReference>
<dbReference type="EMBL" id="CP159485">
    <property type="protein sequence ID" value="XCI29931.1"/>
    <property type="molecule type" value="Genomic_DNA"/>
</dbReference>
<keyword evidence="8 9" id="KW-0813">Transport</keyword>
<name>A0AAU8HX06_9FIRM</name>
<feature type="transmembrane region" description="Helical" evidence="8">
    <location>
        <begin position="157"/>
        <end position="176"/>
    </location>
</feature>
<keyword evidence="6 8" id="KW-1133">Transmembrane helix</keyword>
<dbReference type="InterPro" id="IPR004268">
    <property type="entry name" value="MurJ"/>
</dbReference>
<dbReference type="GO" id="GO:0009252">
    <property type="term" value="P:peptidoglycan biosynthetic process"/>
    <property type="evidence" value="ECO:0007669"/>
    <property type="project" value="UniProtKB-UniRule"/>
</dbReference>
<dbReference type="PIRSF" id="PIRSF002869">
    <property type="entry name" value="MviN"/>
    <property type="match status" value="1"/>
</dbReference>
<feature type="transmembrane region" description="Helical" evidence="8">
    <location>
        <begin position="258"/>
        <end position="282"/>
    </location>
</feature>
<dbReference type="GO" id="GO:0034204">
    <property type="term" value="P:lipid translocation"/>
    <property type="evidence" value="ECO:0007669"/>
    <property type="project" value="TreeGrafter"/>
</dbReference>
<comment type="pathway">
    <text evidence="8">Cell wall biogenesis; peptidoglycan biosynthesis.</text>
</comment>
<evidence type="ECO:0000256" key="3">
    <source>
        <dbReference type="ARBA" id="ARBA00022692"/>
    </source>
</evidence>
<dbReference type="NCBIfam" id="TIGR01695">
    <property type="entry name" value="murJ_mviN"/>
    <property type="match status" value="1"/>
</dbReference>
<keyword evidence="3 8" id="KW-0812">Transmembrane</keyword>
<feature type="transmembrane region" description="Helical" evidence="8">
    <location>
        <begin position="398"/>
        <end position="420"/>
    </location>
</feature>
<evidence type="ECO:0000313" key="10">
    <source>
        <dbReference type="EMBL" id="XCI29931.1"/>
    </source>
</evidence>
<reference evidence="10" key="1">
    <citation type="journal article" date="2018" name="Antonie Van Leeuwenhoek">
        <title>Proteinivorax hydrogeniformans sp. nov., an anaerobic, haloalkaliphilic bacterium fermenting proteinaceous compounds with high hydrogen production.</title>
        <authorList>
            <person name="Boltyanskaya Y."/>
            <person name="Detkova E."/>
            <person name="Pimenov N."/>
            <person name="Kevbrin V."/>
        </authorList>
    </citation>
    <scope>NUCLEOTIDE SEQUENCE</scope>
    <source>
        <strain evidence="10">Z-710</strain>
    </source>
</reference>
<evidence type="ECO:0000256" key="2">
    <source>
        <dbReference type="ARBA" id="ARBA00022475"/>
    </source>
</evidence>
<keyword evidence="2 8" id="KW-1003">Cell membrane</keyword>
<proteinExistence type="inferred from homology"/>
<feature type="transmembrane region" description="Helical" evidence="8">
    <location>
        <begin position="460"/>
        <end position="484"/>
    </location>
</feature>
<dbReference type="InterPro" id="IPR051050">
    <property type="entry name" value="Lipid_II_flippase_MurJ/MviN"/>
</dbReference>
<dbReference type="GO" id="GO:0008360">
    <property type="term" value="P:regulation of cell shape"/>
    <property type="evidence" value="ECO:0007669"/>
    <property type="project" value="UniProtKB-UniRule"/>
</dbReference>
<evidence type="ECO:0000256" key="6">
    <source>
        <dbReference type="ARBA" id="ARBA00022989"/>
    </source>
</evidence>
<feature type="transmembrane region" description="Helical" evidence="8">
    <location>
        <begin position="373"/>
        <end position="392"/>
    </location>
</feature>
<dbReference type="GO" id="GO:0005886">
    <property type="term" value="C:plasma membrane"/>
    <property type="evidence" value="ECO:0007669"/>
    <property type="project" value="UniProtKB-SubCell"/>
</dbReference>